<feature type="transmembrane region" description="Helical" evidence="1">
    <location>
        <begin position="49"/>
        <end position="71"/>
    </location>
</feature>
<keyword evidence="1" id="KW-0472">Membrane</keyword>
<evidence type="ECO:0000256" key="1">
    <source>
        <dbReference type="SAM" id="Phobius"/>
    </source>
</evidence>
<organism evidence="2">
    <name type="scientific">Blastochloris viridis</name>
    <name type="common">Rhodopseudomonas viridis</name>
    <dbReference type="NCBI Taxonomy" id="1079"/>
    <lineage>
        <taxon>Bacteria</taxon>
        <taxon>Pseudomonadati</taxon>
        <taxon>Pseudomonadota</taxon>
        <taxon>Alphaproteobacteria</taxon>
        <taxon>Hyphomicrobiales</taxon>
        <taxon>Blastochloridaceae</taxon>
        <taxon>Blastochloris</taxon>
    </lineage>
</organism>
<feature type="transmembrane region" description="Helical" evidence="1">
    <location>
        <begin position="91"/>
        <end position="113"/>
    </location>
</feature>
<sequence>MLTNIPSSAKFIFGFAATFYIILYISYNIEGTFILGIMKYRPPESDYKFVADSLISAMSAFVIIAITNSIASNHPTSTFCQNISKLHNNKFLRNIMIFGSFISLLFAVFHFNLSLSCDLMKYKSTCGIRWQSKSSFQTFQSPLSCDLMKYKSTCDIK</sequence>
<reference evidence="2" key="1">
    <citation type="journal article" date="2015" name="Genome Announc.">
        <title>Complete Genome Sequence of the Bacteriochlorophyll b-Producing Photosynthetic Bacterium Blastochloris viridis.</title>
        <authorList>
            <person name="Tsukatani Y."/>
            <person name="Hirose Y."/>
            <person name="Harada J."/>
            <person name="Misawa N."/>
            <person name="Mori K."/>
            <person name="Inoue K."/>
            <person name="Tamiaki H."/>
        </authorList>
    </citation>
    <scope>NUCLEOTIDE SEQUENCE [LARGE SCALE GENOMIC DNA]</scope>
    <source>
        <strain evidence="2">DSM 133</strain>
    </source>
</reference>
<proteinExistence type="predicted"/>
<keyword evidence="1" id="KW-0812">Transmembrane</keyword>
<gene>
    <name evidence="2" type="ORF">BV133_298</name>
</gene>
<dbReference type="AlphaFoldDB" id="A0A182CZ46"/>
<keyword evidence="1" id="KW-1133">Transmembrane helix</keyword>
<feature type="transmembrane region" description="Helical" evidence="1">
    <location>
        <begin position="12"/>
        <end position="37"/>
    </location>
</feature>
<protein>
    <submittedName>
        <fullName evidence="2">Uncharacterized protein</fullName>
    </submittedName>
</protein>
<dbReference type="EMBL" id="AP014854">
    <property type="protein sequence ID" value="BAR97891.1"/>
    <property type="molecule type" value="Genomic_DNA"/>
</dbReference>
<name>A0A182CZ46_BLAVI</name>
<evidence type="ECO:0000313" key="2">
    <source>
        <dbReference type="EMBL" id="BAR97891.1"/>
    </source>
</evidence>
<accession>A0A182CZ46</accession>